<sequence length="411" mass="43449">MRVLLSTIGSRGDVQPLVALALELRNLGQEVHLCVPPDFRDWIDSLAIPVTPIGPELRQTAAADPPATPAPPSPEHLRQLAQATVTAQFEAVAAAAEGCDVIVAATALQVAAHSVAELMAIPYVFAAYCPAVLPSPRHAPPSSPMTVSATADNRELWARDRARFNDMFGAVLNSHRTSVGLAPVGDVRSHILTDRPWLAADPTLAPWPEPANGGVVQTGAWILPDRRPLPPELVAFLQAGEPPVYFGLGSMRAPRGLSQAMIGSARALGRRAIVSRGWAGLSPVDDAPDCLSIGEVNHQELFEQVAAVVHHGGAGTTTAAARAGAPQVVIPQVYDQYYWAQRVDRLGNGTAHPPVEPTADSLATALGRVLRPDVAARAQVIADAVRTDGARVTAQRLMTSVLQKSFRDGLS</sequence>
<dbReference type="GO" id="GO:0016758">
    <property type="term" value="F:hexosyltransferase activity"/>
    <property type="evidence" value="ECO:0007669"/>
    <property type="project" value="InterPro"/>
</dbReference>
<proteinExistence type="predicted"/>
<reference evidence="3 4" key="1">
    <citation type="submission" date="2020-08" db="EMBL/GenBank/DDBJ databases">
        <title>Sequencing the genomes of 1000 actinobacteria strains.</title>
        <authorList>
            <person name="Klenk H.-P."/>
        </authorList>
    </citation>
    <scope>NUCLEOTIDE SEQUENCE [LARGE SCALE GENOMIC DNA]</scope>
    <source>
        <strain evidence="3 4">DSM 46887</strain>
    </source>
</reference>
<gene>
    <name evidence="3" type="ORF">F4562_003559</name>
</gene>
<dbReference type="InterPro" id="IPR002213">
    <property type="entry name" value="UDP_glucos_trans"/>
</dbReference>
<keyword evidence="4" id="KW-1185">Reference proteome</keyword>
<evidence type="ECO:0000259" key="2">
    <source>
        <dbReference type="Pfam" id="PF06722"/>
    </source>
</evidence>
<keyword evidence="3" id="KW-0808">Transferase</keyword>
<dbReference type="RefSeq" id="WP_184543357.1">
    <property type="nucleotide sequence ID" value="NZ_JACHMP010000001.1"/>
</dbReference>
<dbReference type="GO" id="GO:0008194">
    <property type="term" value="F:UDP-glycosyltransferase activity"/>
    <property type="evidence" value="ECO:0007669"/>
    <property type="project" value="InterPro"/>
</dbReference>
<dbReference type="GO" id="GO:0005975">
    <property type="term" value="P:carbohydrate metabolic process"/>
    <property type="evidence" value="ECO:0007669"/>
    <property type="project" value="InterPro"/>
</dbReference>
<dbReference type="InterPro" id="IPR050426">
    <property type="entry name" value="Glycosyltransferase_28"/>
</dbReference>
<dbReference type="GO" id="GO:0033072">
    <property type="term" value="P:vancomycin biosynthetic process"/>
    <property type="evidence" value="ECO:0007669"/>
    <property type="project" value="UniProtKB-ARBA"/>
</dbReference>
<accession>A0A7W9MGV1</accession>
<protein>
    <submittedName>
        <fullName evidence="3">Vancomycin aglycone glucosyltransferase</fullName>
        <ecNumber evidence="3">2.4.1.310</ecNumber>
    </submittedName>
</protein>
<evidence type="ECO:0000313" key="4">
    <source>
        <dbReference type="Proteomes" id="UP000540685"/>
    </source>
</evidence>
<dbReference type="Proteomes" id="UP000540685">
    <property type="component" value="Unassembled WGS sequence"/>
</dbReference>
<keyword evidence="3" id="KW-0328">Glycosyltransferase</keyword>
<feature type="domain" description="Glycosyltransferase family 28 N-terminal" evidence="1">
    <location>
        <begin position="3"/>
        <end position="130"/>
    </location>
</feature>
<dbReference type="SUPFAM" id="SSF53756">
    <property type="entry name" value="UDP-Glycosyltransferase/glycogen phosphorylase"/>
    <property type="match status" value="1"/>
</dbReference>
<dbReference type="Pfam" id="PF06722">
    <property type="entry name" value="EryCIII-like_C"/>
    <property type="match status" value="1"/>
</dbReference>
<dbReference type="AlphaFoldDB" id="A0A7W9MGV1"/>
<dbReference type="Pfam" id="PF03033">
    <property type="entry name" value="Glyco_transf_28"/>
    <property type="match status" value="1"/>
</dbReference>
<organism evidence="3 4">
    <name type="scientific">Streptosporangium becharense</name>
    <dbReference type="NCBI Taxonomy" id="1816182"/>
    <lineage>
        <taxon>Bacteria</taxon>
        <taxon>Bacillati</taxon>
        <taxon>Actinomycetota</taxon>
        <taxon>Actinomycetes</taxon>
        <taxon>Streptosporangiales</taxon>
        <taxon>Streptosporangiaceae</taxon>
        <taxon>Streptosporangium</taxon>
    </lineage>
</organism>
<feature type="domain" description="Erythromycin biosynthesis protein CIII-like C-terminal" evidence="2">
    <location>
        <begin position="287"/>
        <end position="378"/>
    </location>
</feature>
<dbReference type="Gene3D" id="3.40.50.2000">
    <property type="entry name" value="Glycogen Phosphorylase B"/>
    <property type="match status" value="2"/>
</dbReference>
<dbReference type="EC" id="2.4.1.310" evidence="3"/>
<comment type="caution">
    <text evidence="3">The sequence shown here is derived from an EMBL/GenBank/DDBJ whole genome shotgun (WGS) entry which is preliminary data.</text>
</comment>
<name>A0A7W9MGV1_9ACTN</name>
<dbReference type="CDD" id="cd03784">
    <property type="entry name" value="GT1_Gtf-like"/>
    <property type="match status" value="1"/>
</dbReference>
<dbReference type="InterPro" id="IPR004276">
    <property type="entry name" value="GlycoTrans_28_N"/>
</dbReference>
<dbReference type="PANTHER" id="PTHR48050">
    <property type="entry name" value="STEROL 3-BETA-GLUCOSYLTRANSFERASE"/>
    <property type="match status" value="1"/>
</dbReference>
<dbReference type="PANTHER" id="PTHR48050:SF13">
    <property type="entry name" value="STEROL 3-BETA-GLUCOSYLTRANSFERASE UGT80A2"/>
    <property type="match status" value="1"/>
</dbReference>
<evidence type="ECO:0000313" key="3">
    <source>
        <dbReference type="EMBL" id="MBB5820497.1"/>
    </source>
</evidence>
<evidence type="ECO:0000259" key="1">
    <source>
        <dbReference type="Pfam" id="PF03033"/>
    </source>
</evidence>
<dbReference type="FunFam" id="3.40.50.2000:FF:000009">
    <property type="entry name" value="Sterol 3-beta-glucosyltransferase UGT80A2"/>
    <property type="match status" value="1"/>
</dbReference>
<dbReference type="EMBL" id="JACHMP010000001">
    <property type="protein sequence ID" value="MBB5820497.1"/>
    <property type="molecule type" value="Genomic_DNA"/>
</dbReference>
<dbReference type="InterPro" id="IPR010610">
    <property type="entry name" value="EryCIII-like_C"/>
</dbReference>